<feature type="chain" id="PRO_5042055957" description="alpha-galactosidase" evidence="8">
    <location>
        <begin position="22"/>
        <end position="182"/>
    </location>
</feature>
<keyword evidence="7" id="KW-0326">Glycosidase</keyword>
<proteinExistence type="inferred from homology"/>
<evidence type="ECO:0000259" key="9">
    <source>
        <dbReference type="Pfam" id="PF17801"/>
    </source>
</evidence>
<feature type="signal peptide" evidence="8">
    <location>
        <begin position="1"/>
        <end position="21"/>
    </location>
</feature>
<evidence type="ECO:0000256" key="3">
    <source>
        <dbReference type="ARBA" id="ARBA00012755"/>
    </source>
</evidence>
<dbReference type="GO" id="GO:0005975">
    <property type="term" value="P:carbohydrate metabolic process"/>
    <property type="evidence" value="ECO:0007669"/>
    <property type="project" value="InterPro"/>
</dbReference>
<dbReference type="FunFam" id="2.60.40.1180:FF:000008">
    <property type="entry name" value="Alpha-galactosidase"/>
    <property type="match status" value="1"/>
</dbReference>
<dbReference type="InterPro" id="IPR002241">
    <property type="entry name" value="Glyco_hydro_27"/>
</dbReference>
<evidence type="ECO:0000256" key="7">
    <source>
        <dbReference type="ARBA" id="ARBA00023295"/>
    </source>
</evidence>
<dbReference type="PANTHER" id="PTHR11452:SF75">
    <property type="entry name" value="ALPHA-GALACTOSIDASE MEL1"/>
    <property type="match status" value="1"/>
</dbReference>
<accession>A0AAE0FBF1</accession>
<evidence type="ECO:0000256" key="1">
    <source>
        <dbReference type="ARBA" id="ARBA00001255"/>
    </source>
</evidence>
<protein>
    <recommendedName>
        <fullName evidence="3">alpha-galactosidase</fullName>
        <ecNumber evidence="3">3.2.1.22</ecNumber>
    </recommendedName>
</protein>
<gene>
    <name evidence="10" type="ORF">CYMTET_34559</name>
</gene>
<evidence type="ECO:0000256" key="8">
    <source>
        <dbReference type="SAM" id="SignalP"/>
    </source>
</evidence>
<comment type="caution">
    <text evidence="10">The sequence shown here is derived from an EMBL/GenBank/DDBJ whole genome shotgun (WGS) entry which is preliminary data.</text>
</comment>
<dbReference type="AlphaFoldDB" id="A0AAE0FBF1"/>
<dbReference type="SUPFAM" id="SSF51011">
    <property type="entry name" value="Glycosyl hydrolase domain"/>
    <property type="match status" value="1"/>
</dbReference>
<dbReference type="InterPro" id="IPR041233">
    <property type="entry name" value="Melibiase_C"/>
</dbReference>
<sequence>MGIGTCPVGLFLATFLQGGSSQEGRRATGVPEVWYGPLSSGAVAVVLFNRNNVSSAMEVAWTDIDLDLQQPMLVRDLWTHQDLGKFRGRFTTKLPIPVHGVQMLKLSPIPNESNTISLAQQAGTMQSDVQSTAAPTIDCCTLCEGGCIDGHYACTDCDPYSGCPVGGCLDSCCHKDTTSLLR</sequence>
<dbReference type="EC" id="3.2.1.22" evidence="3"/>
<keyword evidence="6" id="KW-1015">Disulfide bond</keyword>
<feature type="domain" description="Alpha galactosidase C-terminal" evidence="9">
    <location>
        <begin position="30"/>
        <end position="106"/>
    </location>
</feature>
<comment type="catalytic activity">
    <reaction evidence="1">
        <text>Hydrolysis of terminal, non-reducing alpha-D-galactose residues in alpha-D-galactosides, including galactose oligosaccharides, galactomannans and galactolipids.</text>
        <dbReference type="EC" id="3.2.1.22"/>
    </reaction>
</comment>
<comment type="similarity">
    <text evidence="2">Belongs to the glycosyl hydrolase 27 family.</text>
</comment>
<reference evidence="10 11" key="1">
    <citation type="journal article" date="2015" name="Genome Biol. Evol.">
        <title>Comparative Genomics of a Bacterivorous Green Alga Reveals Evolutionary Causalities and Consequences of Phago-Mixotrophic Mode of Nutrition.</title>
        <authorList>
            <person name="Burns J.A."/>
            <person name="Paasch A."/>
            <person name="Narechania A."/>
            <person name="Kim E."/>
        </authorList>
    </citation>
    <scope>NUCLEOTIDE SEQUENCE [LARGE SCALE GENOMIC DNA]</scope>
    <source>
        <strain evidence="10 11">PLY_AMNH</strain>
    </source>
</reference>
<dbReference type="PANTHER" id="PTHR11452">
    <property type="entry name" value="ALPHA-GALACTOSIDASE/ALPHA-N-ACETYLGALACTOSAMINIDASE"/>
    <property type="match status" value="1"/>
</dbReference>
<evidence type="ECO:0000256" key="2">
    <source>
        <dbReference type="ARBA" id="ARBA00009743"/>
    </source>
</evidence>
<dbReference type="Gene3D" id="2.60.40.1180">
    <property type="entry name" value="Golgi alpha-mannosidase II"/>
    <property type="match status" value="1"/>
</dbReference>
<evidence type="ECO:0000313" key="10">
    <source>
        <dbReference type="EMBL" id="KAK3256296.1"/>
    </source>
</evidence>
<dbReference type="Proteomes" id="UP001190700">
    <property type="component" value="Unassembled WGS sequence"/>
</dbReference>
<dbReference type="Pfam" id="PF17801">
    <property type="entry name" value="Melibiase_C"/>
    <property type="match status" value="1"/>
</dbReference>
<name>A0AAE0FBF1_9CHLO</name>
<keyword evidence="4 8" id="KW-0732">Signal</keyword>
<evidence type="ECO:0000256" key="6">
    <source>
        <dbReference type="ARBA" id="ARBA00023157"/>
    </source>
</evidence>
<evidence type="ECO:0000313" key="11">
    <source>
        <dbReference type="Proteomes" id="UP001190700"/>
    </source>
</evidence>
<dbReference type="EMBL" id="LGRX02021793">
    <property type="protein sequence ID" value="KAK3256296.1"/>
    <property type="molecule type" value="Genomic_DNA"/>
</dbReference>
<evidence type="ECO:0000256" key="4">
    <source>
        <dbReference type="ARBA" id="ARBA00022729"/>
    </source>
</evidence>
<evidence type="ECO:0000256" key="5">
    <source>
        <dbReference type="ARBA" id="ARBA00022801"/>
    </source>
</evidence>
<keyword evidence="5" id="KW-0378">Hydrolase</keyword>
<dbReference type="GO" id="GO:0004557">
    <property type="term" value="F:alpha-galactosidase activity"/>
    <property type="evidence" value="ECO:0007669"/>
    <property type="project" value="UniProtKB-EC"/>
</dbReference>
<organism evidence="10 11">
    <name type="scientific">Cymbomonas tetramitiformis</name>
    <dbReference type="NCBI Taxonomy" id="36881"/>
    <lineage>
        <taxon>Eukaryota</taxon>
        <taxon>Viridiplantae</taxon>
        <taxon>Chlorophyta</taxon>
        <taxon>Pyramimonadophyceae</taxon>
        <taxon>Pyramimonadales</taxon>
        <taxon>Pyramimonadaceae</taxon>
        <taxon>Cymbomonas</taxon>
    </lineage>
</organism>
<dbReference type="InterPro" id="IPR013780">
    <property type="entry name" value="Glyco_hydro_b"/>
</dbReference>
<keyword evidence="11" id="KW-1185">Reference proteome</keyword>